<reference evidence="2" key="1">
    <citation type="submission" date="2021-10" db="EMBL/GenBank/DDBJ databases">
        <authorList>
            <person name="Criscuolo A."/>
        </authorList>
    </citation>
    <scope>NUCLEOTIDE SEQUENCE</scope>
    <source>
        <strain evidence="2">CIP111885</strain>
    </source>
</reference>
<evidence type="ECO:0000313" key="2">
    <source>
        <dbReference type="EMBL" id="CAG9609413.1"/>
    </source>
</evidence>
<keyword evidence="1" id="KW-1133">Transmembrane helix</keyword>
<dbReference type="Pfam" id="PF04657">
    <property type="entry name" value="DMT_YdcZ"/>
    <property type="match status" value="1"/>
</dbReference>
<dbReference type="Proteomes" id="UP000789845">
    <property type="component" value="Unassembled WGS sequence"/>
</dbReference>
<keyword evidence="1" id="KW-0812">Transmembrane</keyword>
<dbReference type="GO" id="GO:0005886">
    <property type="term" value="C:plasma membrane"/>
    <property type="evidence" value="ECO:0007669"/>
    <property type="project" value="TreeGrafter"/>
</dbReference>
<protein>
    <recommendedName>
        <fullName evidence="4">DMT family transporter</fullName>
    </recommendedName>
</protein>
<feature type="transmembrane region" description="Helical" evidence="1">
    <location>
        <begin position="94"/>
        <end position="118"/>
    </location>
</feature>
<feature type="transmembrane region" description="Helical" evidence="1">
    <location>
        <begin position="38"/>
        <end position="58"/>
    </location>
</feature>
<organism evidence="2 3">
    <name type="scientific">Pseudoneobacillus rhizosphaerae</name>
    <dbReference type="NCBI Taxonomy" id="2880968"/>
    <lineage>
        <taxon>Bacteria</taxon>
        <taxon>Bacillati</taxon>
        <taxon>Bacillota</taxon>
        <taxon>Bacilli</taxon>
        <taxon>Bacillales</taxon>
        <taxon>Bacillaceae</taxon>
        <taxon>Pseudoneobacillus</taxon>
    </lineage>
</organism>
<feature type="transmembrane region" description="Helical" evidence="1">
    <location>
        <begin position="130"/>
        <end position="145"/>
    </location>
</feature>
<sequence length="146" mass="15343">MILKILFPLLAVLGGMAVAIQGQINGGLGKKVGVIEGSFISFTVGSLALLFILLFFGTGNISAIGTVPKWQLIGGLLGAFFVIVQVLVVPKIGVSTTLIAVIVGQIILGAVIDHFGLFGGNRLPIDKQKMIAIVLLLFSIILYIKK</sequence>
<gene>
    <name evidence="2" type="ORF">NEOCIP111885_03155</name>
</gene>
<evidence type="ECO:0008006" key="4">
    <source>
        <dbReference type="Google" id="ProtNLM"/>
    </source>
</evidence>
<accession>A0A9C7GBX8</accession>
<comment type="caution">
    <text evidence="2">The sequence shown here is derived from an EMBL/GenBank/DDBJ whole genome shotgun (WGS) entry which is preliminary data.</text>
</comment>
<keyword evidence="3" id="KW-1185">Reference proteome</keyword>
<name>A0A9C7GBX8_9BACI</name>
<dbReference type="EMBL" id="CAKJTG010000019">
    <property type="protein sequence ID" value="CAG9609413.1"/>
    <property type="molecule type" value="Genomic_DNA"/>
</dbReference>
<dbReference type="InterPro" id="IPR006750">
    <property type="entry name" value="YdcZ"/>
</dbReference>
<dbReference type="RefSeq" id="WP_230497648.1">
    <property type="nucleotide sequence ID" value="NZ_CAKJTG010000019.1"/>
</dbReference>
<keyword evidence="1" id="KW-0472">Membrane</keyword>
<dbReference type="AlphaFoldDB" id="A0A9C7GBX8"/>
<evidence type="ECO:0000313" key="3">
    <source>
        <dbReference type="Proteomes" id="UP000789845"/>
    </source>
</evidence>
<proteinExistence type="predicted"/>
<dbReference type="PANTHER" id="PTHR34821:SF2">
    <property type="entry name" value="INNER MEMBRANE PROTEIN YDCZ"/>
    <property type="match status" value="1"/>
</dbReference>
<evidence type="ECO:0000256" key="1">
    <source>
        <dbReference type="SAM" id="Phobius"/>
    </source>
</evidence>
<dbReference type="PANTHER" id="PTHR34821">
    <property type="entry name" value="INNER MEMBRANE PROTEIN YDCZ"/>
    <property type="match status" value="1"/>
</dbReference>
<feature type="transmembrane region" description="Helical" evidence="1">
    <location>
        <begin position="70"/>
        <end position="88"/>
    </location>
</feature>